<name>A0ABN2BAT7_9ACTN</name>
<keyword evidence="7" id="KW-1185">Reference proteome</keyword>
<organism evidence="6 7">
    <name type="scientific">Kribbella lupini</name>
    <dbReference type="NCBI Taxonomy" id="291602"/>
    <lineage>
        <taxon>Bacteria</taxon>
        <taxon>Bacillati</taxon>
        <taxon>Actinomycetota</taxon>
        <taxon>Actinomycetes</taxon>
        <taxon>Propionibacteriales</taxon>
        <taxon>Kribbellaceae</taxon>
        <taxon>Kribbella</taxon>
    </lineage>
</organism>
<dbReference type="PRINTS" id="PR00455">
    <property type="entry name" value="HTHTETR"/>
</dbReference>
<dbReference type="Proteomes" id="UP001500363">
    <property type="component" value="Unassembled WGS sequence"/>
</dbReference>
<evidence type="ECO:0000256" key="1">
    <source>
        <dbReference type="ARBA" id="ARBA00023015"/>
    </source>
</evidence>
<protein>
    <recommendedName>
        <fullName evidence="5">HTH tetR-type domain-containing protein</fullName>
    </recommendedName>
</protein>
<proteinExistence type="predicted"/>
<dbReference type="Gene3D" id="1.10.357.10">
    <property type="entry name" value="Tetracycline Repressor, domain 2"/>
    <property type="match status" value="1"/>
</dbReference>
<keyword evidence="3" id="KW-0804">Transcription</keyword>
<feature type="DNA-binding region" description="H-T-H motif" evidence="4">
    <location>
        <begin position="39"/>
        <end position="58"/>
    </location>
</feature>
<dbReference type="PANTHER" id="PTHR30055:SF234">
    <property type="entry name" value="HTH-TYPE TRANSCRIPTIONAL REGULATOR BETI"/>
    <property type="match status" value="1"/>
</dbReference>
<evidence type="ECO:0000256" key="4">
    <source>
        <dbReference type="PROSITE-ProRule" id="PRU00335"/>
    </source>
</evidence>
<evidence type="ECO:0000259" key="5">
    <source>
        <dbReference type="PROSITE" id="PS50977"/>
    </source>
</evidence>
<reference evidence="6 7" key="1">
    <citation type="journal article" date="2019" name="Int. J. Syst. Evol. Microbiol.">
        <title>The Global Catalogue of Microorganisms (GCM) 10K type strain sequencing project: providing services to taxonomists for standard genome sequencing and annotation.</title>
        <authorList>
            <consortium name="The Broad Institute Genomics Platform"/>
            <consortium name="The Broad Institute Genome Sequencing Center for Infectious Disease"/>
            <person name="Wu L."/>
            <person name="Ma J."/>
        </authorList>
    </citation>
    <scope>NUCLEOTIDE SEQUENCE [LARGE SCALE GENOMIC DNA]</scope>
    <source>
        <strain evidence="6 7">JCM 14303</strain>
    </source>
</reference>
<evidence type="ECO:0000256" key="3">
    <source>
        <dbReference type="ARBA" id="ARBA00023163"/>
    </source>
</evidence>
<dbReference type="InterPro" id="IPR050109">
    <property type="entry name" value="HTH-type_TetR-like_transc_reg"/>
</dbReference>
<evidence type="ECO:0000256" key="2">
    <source>
        <dbReference type="ARBA" id="ARBA00023125"/>
    </source>
</evidence>
<dbReference type="InterPro" id="IPR009057">
    <property type="entry name" value="Homeodomain-like_sf"/>
</dbReference>
<evidence type="ECO:0000313" key="6">
    <source>
        <dbReference type="EMBL" id="GAA1537417.1"/>
    </source>
</evidence>
<dbReference type="InterPro" id="IPR001647">
    <property type="entry name" value="HTH_TetR"/>
</dbReference>
<accession>A0ABN2BAT7</accession>
<dbReference type="PANTHER" id="PTHR30055">
    <property type="entry name" value="HTH-TYPE TRANSCRIPTIONAL REGULATOR RUTR"/>
    <property type="match status" value="1"/>
</dbReference>
<sequence length="225" mass="24307">MTPRTYHSPRRREDAAGTRRDIVDAARRLFAAQGYARVPVAEIAAAAGVSVKTVYASVGNKAEILTEIISVSIQESDAAASLERVRARRDLPGVVAELASATRQANEGLQDAVDIIYSALGAHEVAEKAWRDSTTAYRAALQEAADHLIALGLTRDGLSAAKVGDVLWLSFGFGAWRTLVRDCGWSWEAAEEWLREQAYAVLDVSRAVPDPAGAGRDSRRDAGFR</sequence>
<keyword evidence="2 4" id="KW-0238">DNA-binding</keyword>
<gene>
    <name evidence="6" type="ORF">GCM10009741_45140</name>
</gene>
<dbReference type="PROSITE" id="PS50977">
    <property type="entry name" value="HTH_TETR_2"/>
    <property type="match status" value="1"/>
</dbReference>
<dbReference type="Pfam" id="PF00440">
    <property type="entry name" value="TetR_N"/>
    <property type="match status" value="1"/>
</dbReference>
<dbReference type="SUPFAM" id="SSF46689">
    <property type="entry name" value="Homeodomain-like"/>
    <property type="match status" value="1"/>
</dbReference>
<dbReference type="RefSeq" id="WP_344177079.1">
    <property type="nucleotide sequence ID" value="NZ_BAAANC010000002.1"/>
</dbReference>
<dbReference type="EMBL" id="BAAANC010000002">
    <property type="protein sequence ID" value="GAA1537417.1"/>
    <property type="molecule type" value="Genomic_DNA"/>
</dbReference>
<keyword evidence="1" id="KW-0805">Transcription regulation</keyword>
<evidence type="ECO:0000313" key="7">
    <source>
        <dbReference type="Proteomes" id="UP001500363"/>
    </source>
</evidence>
<feature type="domain" description="HTH tetR-type" evidence="5">
    <location>
        <begin position="16"/>
        <end position="76"/>
    </location>
</feature>
<comment type="caution">
    <text evidence="6">The sequence shown here is derived from an EMBL/GenBank/DDBJ whole genome shotgun (WGS) entry which is preliminary data.</text>
</comment>